<dbReference type="GO" id="GO:0030674">
    <property type="term" value="F:protein-macromolecule adaptor activity"/>
    <property type="evidence" value="ECO:0007669"/>
    <property type="project" value="TreeGrafter"/>
</dbReference>
<dbReference type="GO" id="GO:0006904">
    <property type="term" value="P:vesicle docking involved in exocytosis"/>
    <property type="evidence" value="ECO:0007669"/>
    <property type="project" value="TreeGrafter"/>
</dbReference>
<sequence length="1120" mass="124313">MSYSRRLFFFDQSIVRDNSTGEPFRGIQDVRPTCTASGRGFLWLGDANGFIHRVDRTQQIVSFGAHSQYVSHAYQLKEHDLLVTVGTDENNEEKLKVWNTAKWTSKASPHCCRITNTVTAGQPAASVTCLWVDEQIQALLLGYSNGSVVFLKGDITRERQCKRQLVYNFTSAVTGLGLYLPSSQASIVSGRSALSASDQDQVAKQTQIDQSQLLNPIIFATSKQCIMSFVLGRREEVQYKTVLDRFGADFNCTTMVHCNSTAPQFAVACQDAVYFYNWDGRGPCLATDGNKVALGMFKQYLVILKGPPSSYLSMETSDLSDESLGSIVNSPTTVLIHEVHNKFIAGEFPVSGVRSMFIDGDGIYLLCLEDAGNMQYVVRCLSEKNTQSKLEMLFSKKNFQLAIDIANSQHFEPREMVLIFGRYADHLYRQKEYDAAVKEYTKTIGILEASFVIQRFLDGGHITQLAQYLEALNAANLASNDHLLLLLNCYCRLQDKERIERFVEDPINPNLNISTALHILRQAHFFPAALKLARAAGRAADCVGILLDDLSDNAGALAQIQEFSFDEALKAIGTYGHLLMDRMPLETVELLEKLCSHPNANVLNMHHFLKIFINNREGLMQFLERYIENSETSVKVAGVADTLLELLLYEISRSRASAANTSESESNANKESVVKQSDIEKLSALVLRLLQDEHLLYDAKKALLLCHKRQFYAGCLYLWEKEKMYEQLLGYYMETNAVKNVLQVCQRFGETRPNLWALALQYFACKPESSNELQQVIGEVDRHNLMPPLGVLQILSEADAEHSCSISSVRDYLLRHLETASTQTAALRKEVHQLREETMHNREVVRNLNSQVKIFQQQKCAICHQGLEPPSVHFLCDHSYHKLCFENYAYGDQKCPLCAPRNKKLLTEAADAPNAVSTTTQSAEQIISQLHQALRATRVPLGNAVAEEQETRSVGASSPRVNRVLANLLAQGSLAKGAAHSRSHSPLTYGSNAFQMTALSKDTLSVRSQDSNIQVTRPFSISAKESSVVPPPSTVSGTKSTSTGYFSAETHQSSRPDISATAASRPSATSTSTNPFGDSDSEEGSEKLGYKGTNYPSSGRDNGIGPSLSLSKPLPPTPFD</sequence>
<dbReference type="PANTHER" id="PTHR23323:SF24">
    <property type="entry name" value="VACUOLAR PROTEIN SORTING-ASSOCIATED PROTEIN 11 HOMOLOG"/>
    <property type="match status" value="1"/>
</dbReference>
<dbReference type="InterPro" id="IPR013083">
    <property type="entry name" value="Znf_RING/FYVE/PHD"/>
</dbReference>
<dbReference type="GO" id="GO:0007032">
    <property type="term" value="P:endosome organization"/>
    <property type="evidence" value="ECO:0007669"/>
    <property type="project" value="TreeGrafter"/>
</dbReference>
<dbReference type="InterPro" id="IPR057307">
    <property type="entry name" value="PEP5_VPS11_N"/>
</dbReference>
<dbReference type="GO" id="GO:0007033">
    <property type="term" value="P:vacuole organization"/>
    <property type="evidence" value="ECO:0007669"/>
    <property type="project" value="TreeGrafter"/>
</dbReference>
<evidence type="ECO:0000256" key="10">
    <source>
        <dbReference type="PROSITE-ProRule" id="PRU01006"/>
    </source>
</evidence>
<dbReference type="Gene3D" id="3.30.40.10">
    <property type="entry name" value="Zinc/RING finger domain, C3HC4 (zinc finger)"/>
    <property type="match status" value="1"/>
</dbReference>
<dbReference type="AlphaFoldDB" id="A0AAV2TYY9"/>
<dbReference type="Pfam" id="PF00097">
    <property type="entry name" value="zf-C3HC4"/>
    <property type="match status" value="1"/>
</dbReference>
<dbReference type="InterPro" id="IPR057308">
    <property type="entry name" value="CHCR_PEP5_VPS11"/>
</dbReference>
<feature type="region of interest" description="Disordered" evidence="11">
    <location>
        <begin position="1023"/>
        <end position="1120"/>
    </location>
</feature>
<dbReference type="PANTHER" id="PTHR23323">
    <property type="entry name" value="VACUOLAR PROTEIN SORTING-ASSOCIATED PROTEIN"/>
    <property type="match status" value="1"/>
</dbReference>
<dbReference type="Pfam" id="PF23341">
    <property type="entry name" value="PEP5_VPS11_N"/>
    <property type="match status" value="1"/>
</dbReference>
<comment type="subcellular location">
    <subcellularLocation>
        <location evidence="1">Late endosome membrane</location>
        <topology evidence="1">Peripheral membrane protein</topology>
        <orientation evidence="1">Cytoplasmic side</orientation>
    </subcellularLocation>
</comment>
<evidence type="ECO:0000256" key="3">
    <source>
        <dbReference type="ARBA" id="ARBA00022448"/>
    </source>
</evidence>
<keyword evidence="6" id="KW-0862">Zinc</keyword>
<dbReference type="CDD" id="cd16688">
    <property type="entry name" value="RING-H2_Vps11"/>
    <property type="match status" value="1"/>
</dbReference>
<evidence type="ECO:0000256" key="9">
    <source>
        <dbReference type="PROSITE-ProRule" id="PRU00175"/>
    </source>
</evidence>
<evidence type="ECO:0000256" key="2">
    <source>
        <dbReference type="ARBA" id="ARBA00007070"/>
    </source>
</evidence>
<dbReference type="SUPFAM" id="SSF50978">
    <property type="entry name" value="WD40 repeat-like"/>
    <property type="match status" value="1"/>
</dbReference>
<dbReference type="EMBL" id="CAXLJL010000945">
    <property type="protein sequence ID" value="CAL5142077.1"/>
    <property type="molecule type" value="Genomic_DNA"/>
</dbReference>
<dbReference type="PROSITE" id="PS50089">
    <property type="entry name" value="ZF_RING_2"/>
    <property type="match status" value="1"/>
</dbReference>
<evidence type="ECO:0000256" key="7">
    <source>
        <dbReference type="ARBA" id="ARBA00022927"/>
    </source>
</evidence>
<dbReference type="PIRSF" id="PIRSF007860">
    <property type="entry name" value="VPS11"/>
    <property type="match status" value="1"/>
</dbReference>
<gene>
    <name evidence="13" type="ORF">CDAUBV1_LOCUS17358</name>
</gene>
<keyword evidence="8" id="KW-0472">Membrane</keyword>
<evidence type="ECO:0000313" key="13">
    <source>
        <dbReference type="EMBL" id="CAL5142077.1"/>
    </source>
</evidence>
<evidence type="ECO:0000313" key="14">
    <source>
        <dbReference type="Proteomes" id="UP001497525"/>
    </source>
</evidence>
<keyword evidence="4" id="KW-0479">Metal-binding</keyword>
<dbReference type="GO" id="GO:0008270">
    <property type="term" value="F:zinc ion binding"/>
    <property type="evidence" value="ECO:0007669"/>
    <property type="project" value="UniProtKB-KW"/>
</dbReference>
<dbReference type="GO" id="GO:0006886">
    <property type="term" value="P:intracellular protein transport"/>
    <property type="evidence" value="ECO:0007669"/>
    <property type="project" value="UniProtKB-UniRule"/>
</dbReference>
<evidence type="ECO:0000256" key="6">
    <source>
        <dbReference type="ARBA" id="ARBA00022833"/>
    </source>
</evidence>
<dbReference type="GO" id="GO:0031902">
    <property type="term" value="C:late endosome membrane"/>
    <property type="evidence" value="ECO:0007669"/>
    <property type="project" value="UniProtKB-SubCell"/>
</dbReference>
<comment type="caution">
    <text evidence="13">The sequence shown here is derived from an EMBL/GenBank/DDBJ whole genome shotgun (WGS) entry which is preliminary data.</text>
</comment>
<keyword evidence="3" id="KW-0813">Transport</keyword>
<dbReference type="InterPro" id="IPR016528">
    <property type="entry name" value="VPS11"/>
</dbReference>
<evidence type="ECO:0000259" key="12">
    <source>
        <dbReference type="PROSITE" id="PS50089"/>
    </source>
</evidence>
<organism evidence="13 14">
    <name type="scientific">Calicophoron daubneyi</name>
    <name type="common">Rumen fluke</name>
    <name type="synonym">Paramphistomum daubneyi</name>
    <dbReference type="NCBI Taxonomy" id="300641"/>
    <lineage>
        <taxon>Eukaryota</taxon>
        <taxon>Metazoa</taxon>
        <taxon>Spiralia</taxon>
        <taxon>Lophotrochozoa</taxon>
        <taxon>Platyhelminthes</taxon>
        <taxon>Trematoda</taxon>
        <taxon>Digenea</taxon>
        <taxon>Plagiorchiida</taxon>
        <taxon>Pronocephalata</taxon>
        <taxon>Paramphistomoidea</taxon>
        <taxon>Paramphistomidae</taxon>
        <taxon>Calicophoron</taxon>
    </lineage>
</organism>
<accession>A0AAV2TYY9</accession>
<dbReference type="PROSITE" id="PS50236">
    <property type="entry name" value="CHCR"/>
    <property type="match status" value="1"/>
</dbReference>
<feature type="domain" description="RING-type" evidence="12">
    <location>
        <begin position="860"/>
        <end position="898"/>
    </location>
</feature>
<dbReference type="GO" id="GO:0030897">
    <property type="term" value="C:HOPS complex"/>
    <property type="evidence" value="ECO:0007669"/>
    <property type="project" value="TreeGrafter"/>
</dbReference>
<dbReference type="Proteomes" id="UP001497525">
    <property type="component" value="Unassembled WGS sequence"/>
</dbReference>
<dbReference type="SUPFAM" id="SSF57850">
    <property type="entry name" value="RING/U-box"/>
    <property type="match status" value="1"/>
</dbReference>
<dbReference type="InterPro" id="IPR001841">
    <property type="entry name" value="Znf_RING"/>
</dbReference>
<evidence type="ECO:0000256" key="1">
    <source>
        <dbReference type="ARBA" id="ARBA00004492"/>
    </source>
</evidence>
<dbReference type="InterPro" id="IPR018957">
    <property type="entry name" value="Znf_C3HC4_RING-type"/>
</dbReference>
<keyword evidence="7" id="KW-0653">Protein transport</keyword>
<keyword evidence="5 9" id="KW-0863">Zinc-finger</keyword>
<name>A0AAV2TYY9_CALDB</name>
<feature type="repeat" description="CHCR" evidence="10">
    <location>
        <begin position="440"/>
        <end position="588"/>
    </location>
</feature>
<evidence type="ECO:0000256" key="11">
    <source>
        <dbReference type="SAM" id="MobiDB-lite"/>
    </source>
</evidence>
<dbReference type="GO" id="GO:0048284">
    <property type="term" value="P:organelle fusion"/>
    <property type="evidence" value="ECO:0007669"/>
    <property type="project" value="TreeGrafter"/>
</dbReference>
<dbReference type="SMART" id="SM00184">
    <property type="entry name" value="RING"/>
    <property type="match status" value="1"/>
</dbReference>
<feature type="compositionally biased region" description="Low complexity" evidence="11">
    <location>
        <begin position="1034"/>
        <end position="1044"/>
    </location>
</feature>
<evidence type="ECO:0000256" key="5">
    <source>
        <dbReference type="ARBA" id="ARBA00022771"/>
    </source>
</evidence>
<feature type="compositionally biased region" description="Low complexity" evidence="11">
    <location>
        <begin position="1059"/>
        <end position="1073"/>
    </location>
</feature>
<comment type="similarity">
    <text evidence="2">Belongs to the VPS11 family.</text>
</comment>
<evidence type="ECO:0000256" key="8">
    <source>
        <dbReference type="ARBA" id="ARBA00023136"/>
    </source>
</evidence>
<dbReference type="Pfam" id="PF23356">
    <property type="entry name" value="TPR_PEP5_VPS11"/>
    <property type="match status" value="1"/>
</dbReference>
<proteinExistence type="inferred from homology"/>
<evidence type="ECO:0000256" key="4">
    <source>
        <dbReference type="ARBA" id="ARBA00022723"/>
    </source>
</evidence>
<protein>
    <recommendedName>
        <fullName evidence="12">RING-type domain-containing protein</fullName>
    </recommendedName>
</protein>
<reference evidence="13" key="1">
    <citation type="submission" date="2024-06" db="EMBL/GenBank/DDBJ databases">
        <authorList>
            <person name="Liu X."/>
            <person name="Lenzi L."/>
            <person name="Haldenby T S."/>
            <person name="Uol C."/>
        </authorList>
    </citation>
    <scope>NUCLEOTIDE SEQUENCE</scope>
</reference>
<dbReference type="InterPro" id="IPR036322">
    <property type="entry name" value="WD40_repeat_dom_sf"/>
</dbReference>
<dbReference type="InterPro" id="IPR000547">
    <property type="entry name" value="Clathrin_H-chain/VPS_repeat"/>
</dbReference>